<organism evidence="9 10">
    <name type="scientific">Halospeciosus flavus</name>
    <dbReference type="NCBI Taxonomy" id="3032283"/>
    <lineage>
        <taxon>Archaea</taxon>
        <taxon>Methanobacteriati</taxon>
        <taxon>Methanobacteriota</taxon>
        <taxon>Stenosarchaea group</taxon>
        <taxon>Halobacteria</taxon>
        <taxon>Halobacteriales</taxon>
        <taxon>Halobacteriaceae</taxon>
        <taxon>Halospeciosus</taxon>
    </lineage>
</organism>
<dbReference type="GO" id="GO:0005886">
    <property type="term" value="C:plasma membrane"/>
    <property type="evidence" value="ECO:0007669"/>
    <property type="project" value="UniProtKB-SubCell"/>
</dbReference>
<name>A0ABD5Z1Z4_9EURY</name>
<evidence type="ECO:0000313" key="10">
    <source>
        <dbReference type="Proteomes" id="UP001596447"/>
    </source>
</evidence>
<evidence type="ECO:0000313" key="9">
    <source>
        <dbReference type="EMBL" id="MFC7199013.1"/>
    </source>
</evidence>
<keyword evidence="5 7" id="KW-1133">Transmembrane helix</keyword>
<dbReference type="PANTHER" id="PTHR43386">
    <property type="entry name" value="OLIGOPEPTIDE TRANSPORT SYSTEM PERMEASE PROTEIN APPC"/>
    <property type="match status" value="1"/>
</dbReference>
<evidence type="ECO:0000256" key="7">
    <source>
        <dbReference type="RuleBase" id="RU363032"/>
    </source>
</evidence>
<dbReference type="InterPro" id="IPR025966">
    <property type="entry name" value="OppC_N"/>
</dbReference>
<dbReference type="AlphaFoldDB" id="A0ABD5Z1Z4"/>
<comment type="caution">
    <text evidence="9">The sequence shown here is derived from an EMBL/GenBank/DDBJ whole genome shotgun (WGS) entry which is preliminary data.</text>
</comment>
<dbReference type="CDD" id="cd06261">
    <property type="entry name" value="TM_PBP2"/>
    <property type="match status" value="1"/>
</dbReference>
<dbReference type="Pfam" id="PF00528">
    <property type="entry name" value="BPD_transp_1"/>
    <property type="match status" value="1"/>
</dbReference>
<reference evidence="9 10" key="1">
    <citation type="journal article" date="2019" name="Int. J. Syst. Evol. Microbiol.">
        <title>The Global Catalogue of Microorganisms (GCM) 10K type strain sequencing project: providing services to taxonomists for standard genome sequencing and annotation.</title>
        <authorList>
            <consortium name="The Broad Institute Genomics Platform"/>
            <consortium name="The Broad Institute Genome Sequencing Center for Infectious Disease"/>
            <person name="Wu L."/>
            <person name="Ma J."/>
        </authorList>
    </citation>
    <scope>NUCLEOTIDE SEQUENCE [LARGE SCALE GENOMIC DNA]</scope>
    <source>
        <strain evidence="9 10">XZGYJ-43</strain>
    </source>
</reference>
<feature type="transmembrane region" description="Helical" evidence="7">
    <location>
        <begin position="110"/>
        <end position="130"/>
    </location>
</feature>
<dbReference type="PANTHER" id="PTHR43386:SF23">
    <property type="entry name" value="ABC TRANSPORTER"/>
    <property type="match status" value="1"/>
</dbReference>
<dbReference type="Proteomes" id="UP001596447">
    <property type="component" value="Unassembled WGS sequence"/>
</dbReference>
<dbReference type="InterPro" id="IPR035906">
    <property type="entry name" value="MetI-like_sf"/>
</dbReference>
<accession>A0ABD5Z1Z4</accession>
<dbReference type="Gene3D" id="1.10.3720.10">
    <property type="entry name" value="MetI-like"/>
    <property type="match status" value="1"/>
</dbReference>
<keyword evidence="2 7" id="KW-0813">Transport</keyword>
<comment type="similarity">
    <text evidence="7">Belongs to the binding-protein-dependent transport system permease family.</text>
</comment>
<evidence type="ECO:0000259" key="8">
    <source>
        <dbReference type="PROSITE" id="PS50928"/>
    </source>
</evidence>
<feature type="transmembrane region" description="Helical" evidence="7">
    <location>
        <begin position="230"/>
        <end position="254"/>
    </location>
</feature>
<keyword evidence="6 7" id="KW-0472">Membrane</keyword>
<keyword evidence="3" id="KW-1003">Cell membrane</keyword>
<feature type="transmembrane region" description="Helical" evidence="7">
    <location>
        <begin position="349"/>
        <end position="369"/>
    </location>
</feature>
<protein>
    <submittedName>
        <fullName evidence="9">ABC transporter permease</fullName>
    </submittedName>
</protein>
<feature type="domain" description="ABC transmembrane type-1" evidence="8">
    <location>
        <begin position="181"/>
        <end position="369"/>
    </location>
</feature>
<evidence type="ECO:0000256" key="5">
    <source>
        <dbReference type="ARBA" id="ARBA00022989"/>
    </source>
</evidence>
<dbReference type="RefSeq" id="WP_279528963.1">
    <property type="nucleotide sequence ID" value="NZ_CP122312.1"/>
</dbReference>
<dbReference type="PROSITE" id="PS50928">
    <property type="entry name" value="ABC_TM1"/>
    <property type="match status" value="1"/>
</dbReference>
<keyword evidence="10" id="KW-1185">Reference proteome</keyword>
<dbReference type="Pfam" id="PF12911">
    <property type="entry name" value="OppC_N"/>
    <property type="match status" value="1"/>
</dbReference>
<evidence type="ECO:0000256" key="1">
    <source>
        <dbReference type="ARBA" id="ARBA00004651"/>
    </source>
</evidence>
<comment type="subcellular location">
    <subcellularLocation>
        <location evidence="1 7">Cell membrane</location>
        <topology evidence="1 7">Multi-pass membrane protein</topology>
    </subcellularLocation>
</comment>
<proteinExistence type="inferred from homology"/>
<evidence type="ECO:0000256" key="4">
    <source>
        <dbReference type="ARBA" id="ARBA00022692"/>
    </source>
</evidence>
<feature type="transmembrane region" description="Helical" evidence="7">
    <location>
        <begin position="35"/>
        <end position="52"/>
    </location>
</feature>
<dbReference type="EMBL" id="JBHTAR010000011">
    <property type="protein sequence ID" value="MFC7199013.1"/>
    <property type="molecule type" value="Genomic_DNA"/>
</dbReference>
<evidence type="ECO:0000256" key="2">
    <source>
        <dbReference type="ARBA" id="ARBA00022448"/>
    </source>
</evidence>
<dbReference type="InterPro" id="IPR050366">
    <property type="entry name" value="BP-dependent_transpt_permease"/>
</dbReference>
<evidence type="ECO:0000256" key="3">
    <source>
        <dbReference type="ARBA" id="ARBA00022475"/>
    </source>
</evidence>
<sequence>MSDDDQYRDLTFDQIDWEEQSSAGLSLSTRTKAQLVAFGLLGAAFCYDLFVVAPKAPTMTWPFTWDVTGMDWTFMATLLVLFFNGVVPLYQNQRLTKYYWTEFRKNKAAVVSLGYIAVLFVVGGVGPILLSAPEQHFSQMYLPPVGMTASPQGQVVTGTWAHPLGTDARGRDLLKLLVFGARVSLEVGLIGMLVMVSFGTTVGTVAAYFGGWVDEVLMRYTDIQMTFPAFILMLLMVYLFGGSLFMIILLFGVLSWEGTARLIRSEALQKREEAYFKAAESFGASNGSIIRRHLVPNVSSTVITNATLVVPFFILSEASLSFVGLGDPDVISWGQVIASGRSSLGSAPWIATLPGVFLFFTVLAFNYVGDAARDAMDPRNTSE</sequence>
<dbReference type="InterPro" id="IPR000515">
    <property type="entry name" value="MetI-like"/>
</dbReference>
<keyword evidence="4 7" id="KW-0812">Transmembrane</keyword>
<dbReference type="SUPFAM" id="SSF161098">
    <property type="entry name" value="MetI-like"/>
    <property type="match status" value="1"/>
</dbReference>
<gene>
    <name evidence="9" type="ORF">ACFQJ9_06220</name>
</gene>
<evidence type="ECO:0000256" key="6">
    <source>
        <dbReference type="ARBA" id="ARBA00023136"/>
    </source>
</evidence>
<feature type="transmembrane region" description="Helical" evidence="7">
    <location>
        <begin position="187"/>
        <end position="209"/>
    </location>
</feature>
<feature type="transmembrane region" description="Helical" evidence="7">
    <location>
        <begin position="72"/>
        <end position="90"/>
    </location>
</feature>